<dbReference type="Pfam" id="PF07963">
    <property type="entry name" value="N_methyl"/>
    <property type="match status" value="1"/>
</dbReference>
<feature type="transmembrane region" description="Helical" evidence="3">
    <location>
        <begin position="6"/>
        <end position="30"/>
    </location>
</feature>
<reference evidence="4 5" key="1">
    <citation type="submission" date="2024-09" db="EMBL/GenBank/DDBJ databases">
        <authorList>
            <person name="Sun Q."/>
            <person name="Mori K."/>
        </authorList>
    </citation>
    <scope>NUCLEOTIDE SEQUENCE [LARGE SCALE GENOMIC DNA]</scope>
    <source>
        <strain evidence="4 5">CGMCC 1.9126</strain>
    </source>
</reference>
<dbReference type="InterPro" id="IPR016785">
    <property type="entry name" value="ComGD"/>
</dbReference>
<protein>
    <submittedName>
        <fullName evidence="4">Competence type IV pilus minor pilin ComGD</fullName>
    </submittedName>
</protein>
<accession>A0ABV6KNA9</accession>
<dbReference type="PIRSF" id="PIRSF021292">
    <property type="entry name" value="Competence_ComGD"/>
    <property type="match status" value="1"/>
</dbReference>
<evidence type="ECO:0000256" key="2">
    <source>
        <dbReference type="ARBA" id="ARBA00023287"/>
    </source>
</evidence>
<keyword evidence="3" id="KW-0472">Membrane</keyword>
<evidence type="ECO:0000256" key="1">
    <source>
        <dbReference type="ARBA" id="ARBA00004241"/>
    </source>
</evidence>
<keyword evidence="2" id="KW-0178">Competence</keyword>
<dbReference type="NCBIfam" id="TIGR02532">
    <property type="entry name" value="IV_pilin_GFxxxE"/>
    <property type="match status" value="1"/>
</dbReference>
<dbReference type="NCBIfam" id="NF040982">
    <property type="entry name" value="ComGD"/>
    <property type="match status" value="1"/>
</dbReference>
<gene>
    <name evidence="4" type="primary">comGD</name>
    <name evidence="4" type="ORF">ACFFHF_04035</name>
</gene>
<dbReference type="RefSeq" id="WP_160546582.1">
    <property type="nucleotide sequence ID" value="NZ_JBHLUU010000015.1"/>
</dbReference>
<comment type="caution">
    <text evidence="4">The sequence shown here is derived from an EMBL/GenBank/DDBJ whole genome shotgun (WGS) entry which is preliminary data.</text>
</comment>
<dbReference type="Proteomes" id="UP001589738">
    <property type="component" value="Unassembled WGS sequence"/>
</dbReference>
<proteinExistence type="predicted"/>
<comment type="subcellular location">
    <subcellularLocation>
        <location evidence="1">Cell surface</location>
    </subcellularLocation>
</comment>
<evidence type="ECO:0000313" key="5">
    <source>
        <dbReference type="Proteomes" id="UP001589738"/>
    </source>
</evidence>
<name>A0ABV6KNA9_9BACI</name>
<evidence type="ECO:0000256" key="3">
    <source>
        <dbReference type="SAM" id="Phobius"/>
    </source>
</evidence>
<keyword evidence="3" id="KW-0812">Transmembrane</keyword>
<dbReference type="InterPro" id="IPR012902">
    <property type="entry name" value="N_methyl_site"/>
</dbReference>
<organism evidence="4 5">
    <name type="scientific">Robertmurraya beringensis</name>
    <dbReference type="NCBI Taxonomy" id="641660"/>
    <lineage>
        <taxon>Bacteria</taxon>
        <taxon>Bacillati</taxon>
        <taxon>Bacillota</taxon>
        <taxon>Bacilli</taxon>
        <taxon>Bacillales</taxon>
        <taxon>Bacillaceae</taxon>
        <taxon>Robertmurraya</taxon>
    </lineage>
</organism>
<dbReference type="EMBL" id="JBHLUU010000015">
    <property type="protein sequence ID" value="MFC0474467.1"/>
    <property type="molecule type" value="Genomic_DNA"/>
</dbReference>
<evidence type="ECO:0000313" key="4">
    <source>
        <dbReference type="EMBL" id="MFC0474467.1"/>
    </source>
</evidence>
<keyword evidence="5" id="KW-1185">Reference proteome</keyword>
<sequence>MNNNNGFTLIESIFVLSMFALVVSFSFLFVRPQMFYLDKQLFFSQFKDDLYYIQQYAISNHTVVSVNILPQTHRYYAKDQNGNYIVDRVYSNKVNIREGSQKLYFRYNTSGNINTFGTLFIDIQEERYKLTFNIGKGRFYVVQN</sequence>
<keyword evidence="3" id="KW-1133">Transmembrane helix</keyword>